<gene>
    <name evidence="13" type="primary">outO</name>
    <name evidence="13" type="ORF">BWX89_00615</name>
</gene>
<proteinExistence type="inferred from homology"/>
<keyword evidence="9" id="KW-0645">Protease</keyword>
<feature type="transmembrane region" description="Helical" evidence="10">
    <location>
        <begin position="241"/>
        <end position="266"/>
    </location>
</feature>
<evidence type="ECO:0000256" key="4">
    <source>
        <dbReference type="ARBA" id="ARBA00022519"/>
    </source>
</evidence>
<dbReference type="EMBL" id="MWDQ01000049">
    <property type="protein sequence ID" value="OQB74179.1"/>
    <property type="molecule type" value="Genomic_DNA"/>
</dbReference>
<dbReference type="InterPro" id="IPR010627">
    <property type="entry name" value="Prepilin_pept_A24_N"/>
</dbReference>
<evidence type="ECO:0000256" key="8">
    <source>
        <dbReference type="RuleBase" id="RU003793"/>
    </source>
</evidence>
<dbReference type="EC" id="2.1.1.-" evidence="9"/>
<dbReference type="GO" id="GO:0008168">
    <property type="term" value="F:methyltransferase activity"/>
    <property type="evidence" value="ECO:0007669"/>
    <property type="project" value="UniProtKB-KW"/>
</dbReference>
<comment type="similarity">
    <text evidence="2 8">Belongs to the peptidase A24 family.</text>
</comment>
<feature type="domain" description="Prepilin peptidase A24 N-terminal" evidence="12">
    <location>
        <begin position="8"/>
        <end position="90"/>
    </location>
</feature>
<dbReference type="InterPro" id="IPR050882">
    <property type="entry name" value="Prepilin_peptidase/N-MTase"/>
</dbReference>
<evidence type="ECO:0000256" key="5">
    <source>
        <dbReference type="ARBA" id="ARBA00022692"/>
    </source>
</evidence>
<evidence type="ECO:0000259" key="11">
    <source>
        <dbReference type="Pfam" id="PF01478"/>
    </source>
</evidence>
<evidence type="ECO:0000256" key="10">
    <source>
        <dbReference type="SAM" id="Phobius"/>
    </source>
</evidence>
<dbReference type="GO" id="GO:0004190">
    <property type="term" value="F:aspartic-type endopeptidase activity"/>
    <property type="evidence" value="ECO:0007669"/>
    <property type="project" value="UniProtKB-EC"/>
</dbReference>
<dbReference type="PANTHER" id="PTHR30487:SF0">
    <property type="entry name" value="PREPILIN LEADER PEPTIDASE_N-METHYLTRANSFERASE-RELATED"/>
    <property type="match status" value="1"/>
</dbReference>
<dbReference type="EC" id="3.4.23.43" evidence="9"/>
<evidence type="ECO:0000256" key="7">
    <source>
        <dbReference type="ARBA" id="ARBA00023136"/>
    </source>
</evidence>
<sequence length="267" mass="29987">MREILVFLIGACFGSFANVCIYRMPRKKSIVFPSSFCPKCRRSIRWYDNIPILSYILLRGRCRYCKKTISPRYPIVEATMGLLALLLYEKFWTIGLYCPFFFYFIFALGMLIISGIDFETFLVPDIIVIPLIPIGIIGAFLCENFFFFPSGQSSAINRLMYSISGAFTGALIVAALAIIGKIIWKKEAMGGGDLKLLAAIGAFLGWKGVFISIFFGSIIGTIISLLLIYSKKKTWDDYIPFGPYLVIGAIITILMKGSCFLSLYFIP</sequence>
<evidence type="ECO:0000259" key="12">
    <source>
        <dbReference type="Pfam" id="PF06750"/>
    </source>
</evidence>
<keyword evidence="7 10" id="KW-0472">Membrane</keyword>
<evidence type="ECO:0000256" key="3">
    <source>
        <dbReference type="ARBA" id="ARBA00022475"/>
    </source>
</evidence>
<keyword evidence="5 9" id="KW-0812">Transmembrane</keyword>
<evidence type="ECO:0000256" key="6">
    <source>
        <dbReference type="ARBA" id="ARBA00022989"/>
    </source>
</evidence>
<dbReference type="PANTHER" id="PTHR30487">
    <property type="entry name" value="TYPE 4 PREPILIN-LIKE PROTEINS LEADER PEPTIDE-PROCESSING ENZYME"/>
    <property type="match status" value="1"/>
</dbReference>
<keyword evidence="6 10" id="KW-1133">Transmembrane helix</keyword>
<comment type="subcellular location">
    <subcellularLocation>
        <location evidence="1">Cell inner membrane</location>
        <topology evidence="1">Multi-pass membrane protein</topology>
    </subcellularLocation>
    <subcellularLocation>
        <location evidence="9">Cell membrane</location>
        <topology evidence="9">Multi-pass membrane protein</topology>
    </subcellularLocation>
</comment>
<dbReference type="InterPro" id="IPR000045">
    <property type="entry name" value="Prepilin_IV_endopep_pep"/>
</dbReference>
<evidence type="ECO:0000256" key="9">
    <source>
        <dbReference type="RuleBase" id="RU003794"/>
    </source>
</evidence>
<dbReference type="GO" id="GO:0032259">
    <property type="term" value="P:methylation"/>
    <property type="evidence" value="ECO:0007669"/>
    <property type="project" value="UniProtKB-KW"/>
</dbReference>
<evidence type="ECO:0000256" key="1">
    <source>
        <dbReference type="ARBA" id="ARBA00004429"/>
    </source>
</evidence>
<evidence type="ECO:0000256" key="2">
    <source>
        <dbReference type="ARBA" id="ARBA00005801"/>
    </source>
</evidence>
<reference evidence="13" key="1">
    <citation type="submission" date="2017-02" db="EMBL/GenBank/DDBJ databases">
        <title>Delving into the versatile metabolic prowess of the omnipresent phylum Bacteroidetes.</title>
        <authorList>
            <person name="Nobu M.K."/>
            <person name="Mei R."/>
            <person name="Narihiro T."/>
            <person name="Kuroda K."/>
            <person name="Liu W.-T."/>
        </authorList>
    </citation>
    <scope>NUCLEOTIDE SEQUENCE</scope>
    <source>
        <strain evidence="13">ADurb.Bin131</strain>
    </source>
</reference>
<feature type="domain" description="Prepilin type IV endopeptidase peptidase" evidence="11">
    <location>
        <begin position="104"/>
        <end position="225"/>
    </location>
</feature>
<accession>A0A1V6CBC5</accession>
<dbReference type="InterPro" id="IPR014032">
    <property type="entry name" value="Peptidase_A24A_bac"/>
</dbReference>
<feature type="transmembrane region" description="Helical" evidence="10">
    <location>
        <begin position="91"/>
        <end position="114"/>
    </location>
</feature>
<comment type="caution">
    <text evidence="13">The sequence shown here is derived from an EMBL/GenBank/DDBJ whole genome shotgun (WGS) entry which is preliminary data.</text>
</comment>
<keyword evidence="3" id="KW-1003">Cell membrane</keyword>
<dbReference type="Proteomes" id="UP000485562">
    <property type="component" value="Unassembled WGS sequence"/>
</dbReference>
<feature type="transmembrane region" description="Helical" evidence="10">
    <location>
        <begin position="196"/>
        <end position="229"/>
    </location>
</feature>
<dbReference type="AlphaFoldDB" id="A0A1V6CBC5"/>
<dbReference type="Pfam" id="PF01478">
    <property type="entry name" value="Peptidase_A24"/>
    <property type="match status" value="1"/>
</dbReference>
<dbReference type="Gene3D" id="1.20.120.1220">
    <property type="match status" value="1"/>
</dbReference>
<comment type="catalytic activity">
    <reaction evidence="9">
        <text>Typically cleaves a -Gly-|-Phe- bond to release an N-terminal, basic peptide of 5-8 residues from type IV prepilin, and then N-methylates the new N-terminal amino group, the methyl donor being S-adenosyl-L-methionine.</text>
        <dbReference type="EC" id="3.4.23.43"/>
    </reaction>
</comment>
<keyword evidence="9" id="KW-0378">Hydrolase</keyword>
<keyword evidence="9" id="KW-0511">Multifunctional enzyme</keyword>
<dbReference type="GO" id="GO:0006465">
    <property type="term" value="P:signal peptide processing"/>
    <property type="evidence" value="ECO:0007669"/>
    <property type="project" value="TreeGrafter"/>
</dbReference>
<keyword evidence="9" id="KW-0489">Methyltransferase</keyword>
<keyword evidence="9" id="KW-0808">Transferase</keyword>
<dbReference type="PRINTS" id="PR00864">
    <property type="entry name" value="PREPILNPTASE"/>
</dbReference>
<dbReference type="Pfam" id="PF06750">
    <property type="entry name" value="A24_N_bact"/>
    <property type="match status" value="1"/>
</dbReference>
<keyword evidence="4" id="KW-0997">Cell inner membrane</keyword>
<name>A0A1V6CBC5_UNCT6</name>
<dbReference type="GO" id="GO:0005886">
    <property type="term" value="C:plasma membrane"/>
    <property type="evidence" value="ECO:0007669"/>
    <property type="project" value="UniProtKB-SubCell"/>
</dbReference>
<organism evidence="13">
    <name type="scientific">candidate division TA06 bacterium ADurb.Bin131</name>
    <dbReference type="NCBI Taxonomy" id="1852827"/>
    <lineage>
        <taxon>Bacteria</taxon>
        <taxon>Bacteria division TA06</taxon>
    </lineage>
</organism>
<feature type="transmembrane region" description="Helical" evidence="10">
    <location>
        <begin position="126"/>
        <end position="147"/>
    </location>
</feature>
<protein>
    <recommendedName>
        <fullName evidence="9">Prepilin leader peptidase/N-methyltransferase</fullName>
        <ecNumber evidence="9">2.1.1.-</ecNumber>
        <ecNumber evidence="9">3.4.23.43</ecNumber>
    </recommendedName>
</protein>
<evidence type="ECO:0000313" key="13">
    <source>
        <dbReference type="EMBL" id="OQB74179.1"/>
    </source>
</evidence>
<comment type="function">
    <text evidence="9">Plays an essential role in type IV pili and type II pseudopili formation by proteolytically removing the leader sequence from substrate proteins and subsequently monomethylating the alpha-amino group of the newly exposed N-terminal phenylalanine.</text>
</comment>
<feature type="transmembrane region" description="Helical" evidence="10">
    <location>
        <begin position="159"/>
        <end position="184"/>
    </location>
</feature>